<dbReference type="OrthoDB" id="274443at2"/>
<sequence>MLDFDYPTQLSELIQSVGWTIELPVEWKSFFDERGEVPSYSEDDRHNMRLKIRTHGLMWFEETLPFCPRTTDPVGVYTRDFSRTGTGFLSSVELYPEETVRVALPTFWVQLKVVRVRRITSKCYEIGASLMKQHDPSPQAFGIPIPAIAAPPSNQDVCS</sequence>
<dbReference type="EMBL" id="SJPI01000001">
    <property type="protein sequence ID" value="TWT53376.1"/>
    <property type="molecule type" value="Genomic_DNA"/>
</dbReference>
<name>A0A5C5WRD4_9BACT</name>
<keyword evidence="2" id="KW-1185">Reference proteome</keyword>
<dbReference type="Proteomes" id="UP000316598">
    <property type="component" value="Unassembled WGS sequence"/>
</dbReference>
<evidence type="ECO:0000313" key="2">
    <source>
        <dbReference type="Proteomes" id="UP000316598"/>
    </source>
</evidence>
<reference evidence="1 2" key="1">
    <citation type="submission" date="2019-02" db="EMBL/GenBank/DDBJ databases">
        <title>Deep-cultivation of Planctomycetes and their phenomic and genomic characterization uncovers novel biology.</title>
        <authorList>
            <person name="Wiegand S."/>
            <person name="Jogler M."/>
            <person name="Boedeker C."/>
            <person name="Pinto D."/>
            <person name="Vollmers J."/>
            <person name="Rivas-Marin E."/>
            <person name="Kohn T."/>
            <person name="Peeters S.H."/>
            <person name="Heuer A."/>
            <person name="Rast P."/>
            <person name="Oberbeckmann S."/>
            <person name="Bunk B."/>
            <person name="Jeske O."/>
            <person name="Meyerdierks A."/>
            <person name="Storesund J.E."/>
            <person name="Kallscheuer N."/>
            <person name="Luecker S."/>
            <person name="Lage O.M."/>
            <person name="Pohl T."/>
            <person name="Merkel B.J."/>
            <person name="Hornburger P."/>
            <person name="Mueller R.-W."/>
            <person name="Bruemmer F."/>
            <person name="Labrenz M."/>
            <person name="Spormann A.M."/>
            <person name="Op Den Camp H."/>
            <person name="Overmann J."/>
            <person name="Amann R."/>
            <person name="Jetten M.S.M."/>
            <person name="Mascher T."/>
            <person name="Medema M.H."/>
            <person name="Devos D.P."/>
            <person name="Kaster A.-K."/>
            <person name="Ovreas L."/>
            <person name="Rohde M."/>
            <person name="Galperin M.Y."/>
            <person name="Jogler C."/>
        </authorList>
    </citation>
    <scope>NUCLEOTIDE SEQUENCE [LARGE SCALE GENOMIC DNA]</scope>
    <source>
        <strain evidence="1 2">Pla22</strain>
    </source>
</reference>
<accession>A0A5C5WRD4</accession>
<evidence type="ECO:0008006" key="3">
    <source>
        <dbReference type="Google" id="ProtNLM"/>
    </source>
</evidence>
<gene>
    <name evidence="1" type="ORF">Pla22_10050</name>
</gene>
<organism evidence="1 2">
    <name type="scientific">Rubripirellula amarantea</name>
    <dbReference type="NCBI Taxonomy" id="2527999"/>
    <lineage>
        <taxon>Bacteria</taxon>
        <taxon>Pseudomonadati</taxon>
        <taxon>Planctomycetota</taxon>
        <taxon>Planctomycetia</taxon>
        <taxon>Pirellulales</taxon>
        <taxon>Pirellulaceae</taxon>
        <taxon>Rubripirellula</taxon>
    </lineage>
</organism>
<dbReference type="RefSeq" id="WP_146513604.1">
    <property type="nucleotide sequence ID" value="NZ_SJPI01000001.1"/>
</dbReference>
<proteinExistence type="predicted"/>
<evidence type="ECO:0000313" key="1">
    <source>
        <dbReference type="EMBL" id="TWT53376.1"/>
    </source>
</evidence>
<protein>
    <recommendedName>
        <fullName evidence="3">PilZ domain-containing protein</fullName>
    </recommendedName>
</protein>
<comment type="caution">
    <text evidence="1">The sequence shown here is derived from an EMBL/GenBank/DDBJ whole genome shotgun (WGS) entry which is preliminary data.</text>
</comment>
<dbReference type="AlphaFoldDB" id="A0A5C5WRD4"/>